<evidence type="ECO:0000259" key="10">
    <source>
        <dbReference type="PROSITE" id="PS51462"/>
    </source>
</evidence>
<dbReference type="GO" id="GO:0000932">
    <property type="term" value="C:P-body"/>
    <property type="evidence" value="ECO:0007669"/>
    <property type="project" value="TreeGrafter"/>
</dbReference>
<dbReference type="PANTHER" id="PTHR23114">
    <property type="entry name" value="M7GPPPN-MRNA HYDROLASE"/>
    <property type="match status" value="1"/>
</dbReference>
<comment type="caution">
    <text evidence="11">The sequence shown here is derived from an EMBL/GenBank/DDBJ whole genome shotgun (WGS) entry which is preliminary data.</text>
</comment>
<dbReference type="GO" id="GO:0030145">
    <property type="term" value="F:manganese ion binding"/>
    <property type="evidence" value="ECO:0007669"/>
    <property type="project" value="InterPro"/>
</dbReference>
<evidence type="ECO:0000256" key="9">
    <source>
        <dbReference type="SAM" id="MobiDB-lite"/>
    </source>
</evidence>
<feature type="compositionally biased region" description="Basic and acidic residues" evidence="9">
    <location>
        <begin position="535"/>
        <end position="547"/>
    </location>
</feature>
<dbReference type="InterPro" id="IPR000086">
    <property type="entry name" value="NUDIX_hydrolase_dom"/>
</dbReference>
<comment type="subcellular location">
    <subcellularLocation>
        <location evidence="2">Cytoplasm</location>
    </subcellularLocation>
</comment>
<evidence type="ECO:0000256" key="3">
    <source>
        <dbReference type="ARBA" id="ARBA00005279"/>
    </source>
</evidence>
<keyword evidence="12" id="KW-1185">Reference proteome</keyword>
<evidence type="ECO:0000256" key="7">
    <source>
        <dbReference type="ARBA" id="ARBA00022884"/>
    </source>
</evidence>
<comment type="similarity">
    <text evidence="3">Belongs to the Nudix hydrolase family. DCP2 subfamily.</text>
</comment>
<dbReference type="InterPro" id="IPR020084">
    <property type="entry name" value="NUDIX_hydrolase_CS"/>
</dbReference>
<dbReference type="GO" id="GO:0000184">
    <property type="term" value="P:nuclear-transcribed mRNA catabolic process, nonsense-mediated decay"/>
    <property type="evidence" value="ECO:0007669"/>
    <property type="project" value="InterPro"/>
</dbReference>
<dbReference type="Pfam" id="PF05026">
    <property type="entry name" value="DCP2"/>
    <property type="match status" value="1"/>
</dbReference>
<proteinExistence type="inferred from homology"/>
<dbReference type="PROSITE" id="PS00893">
    <property type="entry name" value="NUDIX_BOX"/>
    <property type="match status" value="1"/>
</dbReference>
<dbReference type="InterPro" id="IPR007722">
    <property type="entry name" value="DCP2_BoxA"/>
</dbReference>
<evidence type="ECO:0000256" key="2">
    <source>
        <dbReference type="ARBA" id="ARBA00004496"/>
    </source>
</evidence>
<dbReference type="GO" id="GO:0000290">
    <property type="term" value="P:deadenylation-dependent decapping of nuclear-transcribed mRNA"/>
    <property type="evidence" value="ECO:0007669"/>
    <property type="project" value="InterPro"/>
</dbReference>
<sequence length="966" mass="105147">MLLEDWLDDLCVRFIINLPTDDLCETERLMFHIEEASWYYEDWIRPQDAALPSLSLRNFCTRIFAHCTLLQGYGPEAAQGAYEQFMEYKTQVPVRGVIMMNHSMDQVLLVKGWKKGSNWSFPRGKINKDEDDLICAIRETYEETGYDIQAAGHVPANREVKSISAPKAEQDMTLFVFRNIPMDTHFEPRTRKEISKIEWWPLADLPGFKKLKGPQNAEPAIKANKFYMVAPFLKPLRKWAAEQLKSDLKGLSSHYLTTGISHDELMTEEEMGADSAQENIPPAPSRIDAMQNSTAILKNIVNEQGTTGGLQSNPTKSLETKDSGSALLALLQGSSPNPLGGASSALPHTPLDNVSTKAPVPRTPQHHHPRPVHISSLPAPPSFNIQHDHDAVSYQIPNQPNPLHNVRPNYQHNNTHQNPHSQYHIRSQHAYQSQHIIHPQPLPPNVQRAVFNSGRVYSTMVPPATQPFVQQQTHTVSIAVPNPQFPGLHAPMVPQVRKQTPSKLTSHSLALLNAFKTRDSASGANSGSLTVSHTGEPKLPHQNHDPQELLAGVSQNPPVDLLSLFKASDTPTQAHNTAPPPKKAPSDGHKSTLLGLFKSPSTQHAPLARHTATALPTSHTPSAVELSAVDTLSTNAAPIAAANAATASKNAQEHAIPEMNPETTLPFRATAILARPTPAEPARPPKNIPAPKARHNGMARKKQPGSHKLQSKLAPAPLFQPQILKRPQPDQVPLELGYSSSSPLYQPVSQPETAKTTGPSASPLSYGQVPTSSSQNTDLLALLENIPGVTQSASRSSMLEGKAQVSEPQKNMLSLFGKPPAAQQPPVASPVTIAPPQNLNQYRRQELLSSFGKPSDLSASPRATIAPSSPAADHKQNLLGMFNQVPSAGVSRVSTLEAVSRQSTLDPLSREPGTEAVSPLQTSTRSRMGSLAIDANGGRPGQSIMSPADKDFLLNYLSSVAEKSHR</sequence>
<name>A0A9P7Z0U1_9HELO</name>
<feature type="compositionally biased region" description="Basic residues" evidence="9">
    <location>
        <begin position="692"/>
        <end position="705"/>
    </location>
</feature>
<feature type="region of interest" description="Disordered" evidence="9">
    <location>
        <begin position="675"/>
        <end position="710"/>
    </location>
</feature>
<dbReference type="PROSITE" id="PS51462">
    <property type="entry name" value="NUDIX"/>
    <property type="match status" value="1"/>
</dbReference>
<evidence type="ECO:0000256" key="5">
    <source>
        <dbReference type="ARBA" id="ARBA00022723"/>
    </source>
</evidence>
<feature type="region of interest" description="Disordered" evidence="9">
    <location>
        <begin position="852"/>
        <end position="871"/>
    </location>
</feature>
<dbReference type="InterPro" id="IPR044099">
    <property type="entry name" value="Dcp2_NUDIX"/>
</dbReference>
<organism evidence="11 12">
    <name type="scientific">Calycina marina</name>
    <dbReference type="NCBI Taxonomy" id="1763456"/>
    <lineage>
        <taxon>Eukaryota</taxon>
        <taxon>Fungi</taxon>
        <taxon>Dikarya</taxon>
        <taxon>Ascomycota</taxon>
        <taxon>Pezizomycotina</taxon>
        <taxon>Leotiomycetes</taxon>
        <taxon>Helotiales</taxon>
        <taxon>Pezizellaceae</taxon>
        <taxon>Calycina</taxon>
    </lineage>
</organism>
<gene>
    <name evidence="11" type="ORF">BJ878DRAFT_510455</name>
</gene>
<reference evidence="11" key="1">
    <citation type="journal article" date="2021" name="IMA Fungus">
        <title>Genomic characterization of three marine fungi, including Emericellopsis atlantica sp. nov. with signatures of a generalist lifestyle and marine biomass degradation.</title>
        <authorList>
            <person name="Hagestad O.C."/>
            <person name="Hou L."/>
            <person name="Andersen J.H."/>
            <person name="Hansen E.H."/>
            <person name="Altermark B."/>
            <person name="Li C."/>
            <person name="Kuhnert E."/>
            <person name="Cox R.J."/>
            <person name="Crous P.W."/>
            <person name="Spatafora J.W."/>
            <person name="Lail K."/>
            <person name="Amirebrahimi M."/>
            <person name="Lipzen A."/>
            <person name="Pangilinan J."/>
            <person name="Andreopoulos W."/>
            <person name="Hayes R.D."/>
            <person name="Ng V."/>
            <person name="Grigoriev I.V."/>
            <person name="Jackson S.A."/>
            <person name="Sutton T.D.S."/>
            <person name="Dobson A.D.W."/>
            <person name="Rama T."/>
        </authorList>
    </citation>
    <scope>NUCLEOTIDE SEQUENCE</scope>
    <source>
        <strain evidence="11">TRa3180A</strain>
    </source>
</reference>
<dbReference type="Gene3D" id="1.10.10.1050">
    <property type="entry name" value="Dcp2, box A domain"/>
    <property type="match status" value="1"/>
</dbReference>
<dbReference type="GO" id="GO:0003723">
    <property type="term" value="F:RNA binding"/>
    <property type="evidence" value="ECO:0007669"/>
    <property type="project" value="UniProtKB-KW"/>
</dbReference>
<dbReference type="PANTHER" id="PTHR23114:SF17">
    <property type="entry name" value="M7GPPPN-MRNA HYDROLASE"/>
    <property type="match status" value="1"/>
</dbReference>
<dbReference type="FunFam" id="3.90.79.10:FF:000003">
    <property type="entry name" value="M7GpppN-mRNA hydrolase isoform 2"/>
    <property type="match status" value="1"/>
</dbReference>
<comment type="cofactor">
    <cofactor evidence="1">
        <name>Mn(2+)</name>
        <dbReference type="ChEBI" id="CHEBI:29035"/>
    </cofactor>
</comment>
<evidence type="ECO:0000256" key="8">
    <source>
        <dbReference type="ARBA" id="ARBA00023211"/>
    </source>
</evidence>
<dbReference type="SMART" id="SM01125">
    <property type="entry name" value="DCP2"/>
    <property type="match status" value="1"/>
</dbReference>
<feature type="region of interest" description="Disordered" evidence="9">
    <location>
        <begin position="519"/>
        <end position="553"/>
    </location>
</feature>
<evidence type="ECO:0000313" key="11">
    <source>
        <dbReference type="EMBL" id="KAG9243503.1"/>
    </source>
</evidence>
<dbReference type="CDD" id="cd03672">
    <property type="entry name" value="NUDIX_Dcp2p_Nudt20"/>
    <property type="match status" value="1"/>
</dbReference>
<dbReference type="AlphaFoldDB" id="A0A9P7Z0U1"/>
<dbReference type="OrthoDB" id="18996at2759"/>
<evidence type="ECO:0000256" key="1">
    <source>
        <dbReference type="ARBA" id="ARBA00001936"/>
    </source>
</evidence>
<dbReference type="InterPro" id="IPR015797">
    <property type="entry name" value="NUDIX_hydrolase-like_dom_sf"/>
</dbReference>
<keyword evidence="6" id="KW-0378">Hydrolase</keyword>
<dbReference type="Proteomes" id="UP000887226">
    <property type="component" value="Unassembled WGS sequence"/>
</dbReference>
<dbReference type="InterPro" id="IPR036189">
    <property type="entry name" value="DCP2_BoxA_sf"/>
</dbReference>
<keyword evidence="8" id="KW-0464">Manganese</keyword>
<dbReference type="SUPFAM" id="SSF55811">
    <property type="entry name" value="Nudix"/>
    <property type="match status" value="1"/>
</dbReference>
<protein>
    <recommendedName>
        <fullName evidence="10">Nudix hydrolase domain-containing protein</fullName>
    </recommendedName>
</protein>
<keyword evidence="7" id="KW-0694">RNA-binding</keyword>
<feature type="compositionally biased region" description="Polar residues" evidence="9">
    <location>
        <begin position="520"/>
        <end position="533"/>
    </location>
</feature>
<dbReference type="Gene3D" id="3.90.79.10">
    <property type="entry name" value="Nucleoside Triphosphate Pyrophosphohydrolase"/>
    <property type="match status" value="1"/>
</dbReference>
<keyword evidence="4" id="KW-0963">Cytoplasm</keyword>
<feature type="compositionally biased region" description="Pro residues" evidence="9">
    <location>
        <begin position="678"/>
        <end position="688"/>
    </location>
</feature>
<evidence type="ECO:0000256" key="4">
    <source>
        <dbReference type="ARBA" id="ARBA00022490"/>
    </source>
</evidence>
<evidence type="ECO:0000256" key="6">
    <source>
        <dbReference type="ARBA" id="ARBA00022801"/>
    </source>
</evidence>
<dbReference type="GO" id="GO:0140933">
    <property type="term" value="F:5'-(N(7)-methylguanosine 5'-triphospho)-[mRNA] hydrolase activity"/>
    <property type="evidence" value="ECO:0007669"/>
    <property type="project" value="InterPro"/>
</dbReference>
<feature type="region of interest" description="Disordered" evidence="9">
    <location>
        <begin position="570"/>
        <end position="596"/>
    </location>
</feature>
<feature type="domain" description="Nudix hydrolase" evidence="10">
    <location>
        <begin position="90"/>
        <end position="227"/>
    </location>
</feature>
<dbReference type="Pfam" id="PF00293">
    <property type="entry name" value="NUDIX"/>
    <property type="match status" value="1"/>
</dbReference>
<feature type="region of interest" description="Disordered" evidence="9">
    <location>
        <begin position="731"/>
        <end position="773"/>
    </location>
</feature>
<evidence type="ECO:0000313" key="12">
    <source>
        <dbReference type="Proteomes" id="UP000887226"/>
    </source>
</evidence>
<feature type="region of interest" description="Disordered" evidence="9">
    <location>
        <begin position="331"/>
        <end position="370"/>
    </location>
</feature>
<keyword evidence="5" id="KW-0479">Metal-binding</keyword>
<feature type="compositionally biased region" description="Polar residues" evidence="9">
    <location>
        <begin position="738"/>
        <end position="773"/>
    </location>
</feature>
<feature type="region of interest" description="Disordered" evidence="9">
    <location>
        <begin position="902"/>
        <end position="947"/>
    </location>
</feature>
<dbReference type="SUPFAM" id="SSF140586">
    <property type="entry name" value="Dcp2 domain-like"/>
    <property type="match status" value="1"/>
</dbReference>
<dbReference type="EMBL" id="MU253972">
    <property type="protein sequence ID" value="KAG9243503.1"/>
    <property type="molecule type" value="Genomic_DNA"/>
</dbReference>
<accession>A0A9P7Z0U1</accession>